<protein>
    <submittedName>
        <fullName evidence="1">Lipopolysaccharide core biosynthesis protein rfaP, putative</fullName>
    </submittedName>
</protein>
<accession>B9TEJ3</accession>
<feature type="non-terminal residue" evidence="1">
    <location>
        <position position="1"/>
    </location>
</feature>
<dbReference type="NCBIfam" id="NF011703">
    <property type="entry name" value="PRK15123.1"/>
    <property type="match status" value="1"/>
</dbReference>
<dbReference type="Pfam" id="PF06293">
    <property type="entry name" value="Kdo"/>
    <property type="match status" value="1"/>
</dbReference>
<dbReference type="EMBL" id="EQ979055">
    <property type="protein sequence ID" value="EEF25720.1"/>
    <property type="molecule type" value="Genomic_DNA"/>
</dbReference>
<dbReference type="SUPFAM" id="SSF56112">
    <property type="entry name" value="Protein kinase-like (PK-like)"/>
    <property type="match status" value="1"/>
</dbReference>
<organism evidence="1 2">
    <name type="scientific">Ricinus communis</name>
    <name type="common">Castor bean</name>
    <dbReference type="NCBI Taxonomy" id="3988"/>
    <lineage>
        <taxon>Eukaryota</taxon>
        <taxon>Viridiplantae</taxon>
        <taxon>Streptophyta</taxon>
        <taxon>Embryophyta</taxon>
        <taxon>Tracheophyta</taxon>
        <taxon>Spermatophyta</taxon>
        <taxon>Magnoliopsida</taxon>
        <taxon>eudicotyledons</taxon>
        <taxon>Gunneridae</taxon>
        <taxon>Pentapetalae</taxon>
        <taxon>rosids</taxon>
        <taxon>fabids</taxon>
        <taxon>Malpighiales</taxon>
        <taxon>Euphorbiaceae</taxon>
        <taxon>Acalyphoideae</taxon>
        <taxon>Acalypheae</taxon>
        <taxon>Ricinus</taxon>
    </lineage>
</organism>
<gene>
    <name evidence="1" type="ORF">RCOM_1919570</name>
</gene>
<dbReference type="STRING" id="3988.B9TEJ3"/>
<keyword evidence="2" id="KW-1185">Reference proteome</keyword>
<dbReference type="InParanoid" id="B9TEJ3"/>
<name>B9TEJ3_RICCO</name>
<dbReference type="Proteomes" id="UP000008311">
    <property type="component" value="Unassembled WGS sequence"/>
</dbReference>
<sequence>VDFAADNPLPPDMLARPDLFEYLMHIDGQVFRAVATRQTVKVKFGQRYYFIKRHNGVGWMEILKNWMTFKRPVVSASNEVAAIQALTDLNIPTTPYVAHGVQGCLPASLRSFVMTEDLGDIVTLEDVAINWQTQRPRLQYKRALIRQVAEIAGKLHAHGIYHRDFYICHFCFKRQDDGQWPPALYVLDLHRVEIHRPPSVPMQIKDLAALYFSAMDAGLSRGDWLTFYKHYYSAWPVQDWRVQMGASVWQAVRTRAQKLYIKYQRKLRSGVAM</sequence>
<evidence type="ECO:0000313" key="2">
    <source>
        <dbReference type="Proteomes" id="UP000008311"/>
    </source>
</evidence>
<dbReference type="AlphaFoldDB" id="B9TEJ3"/>
<dbReference type="InterPro" id="IPR011009">
    <property type="entry name" value="Kinase-like_dom_sf"/>
</dbReference>
<reference evidence="2" key="1">
    <citation type="journal article" date="2010" name="Nat. Biotechnol.">
        <title>Draft genome sequence of the oilseed species Ricinus communis.</title>
        <authorList>
            <person name="Chan A.P."/>
            <person name="Crabtree J."/>
            <person name="Zhao Q."/>
            <person name="Lorenzi H."/>
            <person name="Orvis J."/>
            <person name="Puiu D."/>
            <person name="Melake-Berhan A."/>
            <person name="Jones K.M."/>
            <person name="Redman J."/>
            <person name="Chen G."/>
            <person name="Cahoon E.B."/>
            <person name="Gedil M."/>
            <person name="Stanke M."/>
            <person name="Haas B.J."/>
            <person name="Wortman J.R."/>
            <person name="Fraser-Liggett C.M."/>
            <person name="Ravel J."/>
            <person name="Rabinowicz P.D."/>
        </authorList>
    </citation>
    <scope>NUCLEOTIDE SEQUENCE [LARGE SCALE GENOMIC DNA]</scope>
    <source>
        <strain evidence="2">cv. Hale</strain>
    </source>
</reference>
<evidence type="ECO:0000313" key="1">
    <source>
        <dbReference type="EMBL" id="EEF25720.1"/>
    </source>
</evidence>
<proteinExistence type="predicted"/>